<dbReference type="GO" id="GO:0003677">
    <property type="term" value="F:DNA binding"/>
    <property type="evidence" value="ECO:0007669"/>
    <property type="project" value="UniProtKB-KW"/>
</dbReference>
<dbReference type="InterPro" id="IPR018334">
    <property type="entry name" value="ArsR_HTH"/>
</dbReference>
<accession>A0A932GRG7</accession>
<dbReference type="AlphaFoldDB" id="A0A932GRG7"/>
<dbReference type="Gene3D" id="1.10.10.10">
    <property type="entry name" value="Winged helix-like DNA-binding domain superfamily/Winged helix DNA-binding domain"/>
    <property type="match status" value="1"/>
</dbReference>
<reference evidence="5" key="1">
    <citation type="submission" date="2020-07" db="EMBL/GenBank/DDBJ databases">
        <title>Huge and variable diversity of episymbiotic CPR bacteria and DPANN archaea in groundwater ecosystems.</title>
        <authorList>
            <person name="He C.Y."/>
            <person name="Keren R."/>
            <person name="Whittaker M."/>
            <person name="Farag I.F."/>
            <person name="Doudna J."/>
            <person name="Cate J.H.D."/>
            <person name="Banfield J.F."/>
        </authorList>
    </citation>
    <scope>NUCLEOTIDE SEQUENCE</scope>
    <source>
        <strain evidence="5">NC_groundwater_717_Ag_S-0.2um_59_8</strain>
    </source>
</reference>
<feature type="domain" description="HTH arsR-type" evidence="4">
    <location>
        <begin position="29"/>
        <end position="121"/>
    </location>
</feature>
<dbReference type="PRINTS" id="PR00778">
    <property type="entry name" value="HTHARSR"/>
</dbReference>
<keyword evidence="1" id="KW-0805">Transcription regulation</keyword>
<dbReference type="PROSITE" id="PS50987">
    <property type="entry name" value="HTH_ARSR_2"/>
    <property type="match status" value="1"/>
</dbReference>
<gene>
    <name evidence="5" type="ORF">HYY65_10885</name>
</gene>
<dbReference type="NCBIfam" id="NF033788">
    <property type="entry name" value="HTH_metalloreg"/>
    <property type="match status" value="1"/>
</dbReference>
<dbReference type="PROSITE" id="PS00846">
    <property type="entry name" value="HTH_ARSR_1"/>
    <property type="match status" value="1"/>
</dbReference>
<name>A0A932GRG7_UNCTE</name>
<organism evidence="5 6">
    <name type="scientific">Tectimicrobiota bacterium</name>
    <dbReference type="NCBI Taxonomy" id="2528274"/>
    <lineage>
        <taxon>Bacteria</taxon>
        <taxon>Pseudomonadati</taxon>
        <taxon>Nitrospinota/Tectimicrobiota group</taxon>
        <taxon>Candidatus Tectimicrobiota</taxon>
    </lineage>
</organism>
<dbReference type="Proteomes" id="UP000741360">
    <property type="component" value="Unassembled WGS sequence"/>
</dbReference>
<dbReference type="PANTHER" id="PTHR43132">
    <property type="entry name" value="ARSENICAL RESISTANCE OPERON REPRESSOR ARSR-RELATED"/>
    <property type="match status" value="1"/>
</dbReference>
<dbReference type="CDD" id="cd00090">
    <property type="entry name" value="HTH_ARSR"/>
    <property type="match status" value="1"/>
</dbReference>
<dbReference type="SMART" id="SM00418">
    <property type="entry name" value="HTH_ARSR"/>
    <property type="match status" value="1"/>
</dbReference>
<keyword evidence="3" id="KW-0804">Transcription</keyword>
<dbReference type="PANTHER" id="PTHR43132:SF6">
    <property type="entry name" value="HTH-TYPE TRANSCRIPTIONAL REPRESSOR CZRA"/>
    <property type="match status" value="1"/>
</dbReference>
<dbReference type="SUPFAM" id="SSF46785">
    <property type="entry name" value="Winged helix' DNA-binding domain"/>
    <property type="match status" value="1"/>
</dbReference>
<dbReference type="Pfam" id="PF01022">
    <property type="entry name" value="HTH_5"/>
    <property type="match status" value="1"/>
</dbReference>
<dbReference type="InterPro" id="IPR001845">
    <property type="entry name" value="HTH_ArsR_DNA-bd_dom"/>
</dbReference>
<evidence type="ECO:0000313" key="6">
    <source>
        <dbReference type="Proteomes" id="UP000741360"/>
    </source>
</evidence>
<comment type="caution">
    <text evidence="5">The sequence shown here is derived from an EMBL/GenBank/DDBJ whole genome shotgun (WGS) entry which is preliminary data.</text>
</comment>
<dbReference type="InterPro" id="IPR036388">
    <property type="entry name" value="WH-like_DNA-bd_sf"/>
</dbReference>
<protein>
    <submittedName>
        <fullName evidence="5">Winged helix-turn-helix transcriptional regulator</fullName>
    </submittedName>
</protein>
<dbReference type="InterPro" id="IPR036390">
    <property type="entry name" value="WH_DNA-bd_sf"/>
</dbReference>
<evidence type="ECO:0000256" key="1">
    <source>
        <dbReference type="ARBA" id="ARBA00023015"/>
    </source>
</evidence>
<proteinExistence type="predicted"/>
<evidence type="ECO:0000256" key="2">
    <source>
        <dbReference type="ARBA" id="ARBA00023125"/>
    </source>
</evidence>
<sequence>MAVTVASDGTCEIQYIDREKVSKVLSLMKPERTFQELAETFKILGDSTRIKILFALSKEELCVCDLAHLLGVSTSAVSHQLRLLRNMKLVKFRKEGKMAYYSLDDQHIETLFTEGLRHVEE</sequence>
<keyword evidence="2" id="KW-0238">DNA-binding</keyword>
<dbReference type="EMBL" id="JACPSX010000208">
    <property type="protein sequence ID" value="MBI3015542.1"/>
    <property type="molecule type" value="Genomic_DNA"/>
</dbReference>
<evidence type="ECO:0000256" key="3">
    <source>
        <dbReference type="ARBA" id="ARBA00023163"/>
    </source>
</evidence>
<evidence type="ECO:0000259" key="4">
    <source>
        <dbReference type="PROSITE" id="PS50987"/>
    </source>
</evidence>
<dbReference type="InterPro" id="IPR011991">
    <property type="entry name" value="ArsR-like_HTH"/>
</dbReference>
<dbReference type="InterPro" id="IPR051011">
    <property type="entry name" value="Metal_resp_trans_reg"/>
</dbReference>
<dbReference type="GO" id="GO:0003700">
    <property type="term" value="F:DNA-binding transcription factor activity"/>
    <property type="evidence" value="ECO:0007669"/>
    <property type="project" value="InterPro"/>
</dbReference>
<evidence type="ECO:0000313" key="5">
    <source>
        <dbReference type="EMBL" id="MBI3015542.1"/>
    </source>
</evidence>